<organism evidence="1 2">
    <name type="scientific">Halobellus litoreus</name>
    <dbReference type="NCBI Taxonomy" id="755310"/>
    <lineage>
        <taxon>Archaea</taxon>
        <taxon>Methanobacteriati</taxon>
        <taxon>Methanobacteriota</taxon>
        <taxon>Stenosarchaea group</taxon>
        <taxon>Halobacteria</taxon>
        <taxon>Halobacteriales</taxon>
        <taxon>Haloferacaceae</taxon>
        <taxon>Halobellus</taxon>
    </lineage>
</organism>
<keyword evidence="2" id="KW-1185">Reference proteome</keyword>
<protein>
    <recommendedName>
        <fullName evidence="3">Tat (Twin-arginine translocation) pathway signal sequence</fullName>
    </recommendedName>
</protein>
<reference evidence="1 2" key="1">
    <citation type="journal article" date="2019" name="Int. J. Syst. Evol. Microbiol.">
        <title>The Global Catalogue of Microorganisms (GCM) 10K type strain sequencing project: providing services to taxonomists for standard genome sequencing and annotation.</title>
        <authorList>
            <consortium name="The Broad Institute Genomics Platform"/>
            <consortium name="The Broad Institute Genome Sequencing Center for Infectious Disease"/>
            <person name="Wu L."/>
            <person name="Ma J."/>
        </authorList>
    </citation>
    <scope>NUCLEOTIDE SEQUENCE [LARGE SCALE GENOMIC DNA]</scope>
    <source>
        <strain evidence="1 2">CGMCC 1.10387</strain>
    </source>
</reference>
<dbReference type="AlphaFoldDB" id="A0ABD6DVT1"/>
<dbReference type="EMBL" id="JBHUDP010000003">
    <property type="protein sequence ID" value="MFD1686296.1"/>
    <property type="molecule type" value="Genomic_DNA"/>
</dbReference>
<gene>
    <name evidence="1" type="ORF">ACFSAS_11795</name>
</gene>
<accession>A0ABD6DVT1</accession>
<dbReference type="RefSeq" id="WP_256308926.1">
    <property type="nucleotide sequence ID" value="NZ_JANHAW010000003.1"/>
</dbReference>
<evidence type="ECO:0008006" key="3">
    <source>
        <dbReference type="Google" id="ProtNLM"/>
    </source>
</evidence>
<evidence type="ECO:0000313" key="2">
    <source>
        <dbReference type="Proteomes" id="UP001597092"/>
    </source>
</evidence>
<dbReference type="Proteomes" id="UP001597092">
    <property type="component" value="Unassembled WGS sequence"/>
</dbReference>
<comment type="caution">
    <text evidence="1">The sequence shown here is derived from an EMBL/GenBank/DDBJ whole genome shotgun (WGS) entry which is preliminary data.</text>
</comment>
<proteinExistence type="predicted"/>
<name>A0ABD6DVT1_9EURY</name>
<sequence length="314" mass="35201">MNRREFLAGVGAATVGTLAGYGGVRVADVRPYDPALPTGDSPRERIVAAARHRHAADHRSITTVRVLNDWTGEAPYDLDVRRQWHEHSRRRHLHTLTTFDAPLTRSESVEDVPDREFVTPHQLLWALLHYSRVYSDSYDLPLTNVCYVTDGAILYDFDAPTPENGTVRLSESVDGVDAVAEGGSVVETVRGEFIRPHRTDWTRTEVRDGTVTYRISGPDAYAQVVPLSFTSVSAFGDCWIEATLDSETGRLRRIVDNRDLVVDLWEEETPKPLTYRIETEFDQYGNATARRPVGAVDRSLKSRATALLSDLATY</sequence>
<evidence type="ECO:0000313" key="1">
    <source>
        <dbReference type="EMBL" id="MFD1686296.1"/>
    </source>
</evidence>